<evidence type="ECO:0000313" key="6">
    <source>
        <dbReference type="Proteomes" id="UP000518315"/>
    </source>
</evidence>
<feature type="transmembrane region" description="Helical" evidence="2">
    <location>
        <begin position="195"/>
        <end position="218"/>
    </location>
</feature>
<dbReference type="OrthoDB" id="7594417at2"/>
<evidence type="ECO:0000313" key="3">
    <source>
        <dbReference type="EMBL" id="MBB3139096.1"/>
    </source>
</evidence>
<dbReference type="RefSeq" id="WP_125851208.1">
    <property type="nucleotide sequence ID" value="NZ_JACHXH010000049.1"/>
</dbReference>
<reference evidence="4 5" key="1">
    <citation type="submission" date="2018-11" db="EMBL/GenBank/DDBJ databases">
        <authorList>
            <person name="Huo Y."/>
        </authorList>
    </citation>
    <scope>NUCLEOTIDE SEQUENCE [LARGE SCALE GENOMIC DNA]</scope>
    <source>
        <strain evidence="4 5">DSM 30132</strain>
    </source>
</reference>
<protein>
    <submittedName>
        <fullName evidence="4">Uncharacterized protein</fullName>
    </submittedName>
</protein>
<evidence type="ECO:0000256" key="2">
    <source>
        <dbReference type="SAM" id="Phobius"/>
    </source>
</evidence>
<keyword evidence="6" id="KW-1185">Reference proteome</keyword>
<evidence type="ECO:0000313" key="4">
    <source>
        <dbReference type="EMBL" id="RSB59183.1"/>
    </source>
</evidence>
<name>A0A427M5Z6_9HYPH</name>
<feature type="transmembrane region" description="Helical" evidence="2">
    <location>
        <begin position="275"/>
        <end position="302"/>
    </location>
</feature>
<dbReference type="EMBL" id="JACHXH010000049">
    <property type="protein sequence ID" value="MBB3139096.1"/>
    <property type="molecule type" value="Genomic_DNA"/>
</dbReference>
<evidence type="ECO:0000256" key="1">
    <source>
        <dbReference type="SAM" id="MobiDB-lite"/>
    </source>
</evidence>
<keyword evidence="2" id="KW-1133">Transmembrane helix</keyword>
<feature type="region of interest" description="Disordered" evidence="1">
    <location>
        <begin position="1"/>
        <end position="24"/>
    </location>
</feature>
<accession>A0A427M5Z6</accession>
<keyword evidence="2" id="KW-0812">Transmembrane</keyword>
<dbReference type="Proteomes" id="UP000518315">
    <property type="component" value="Unassembled WGS sequence"/>
</dbReference>
<feature type="transmembrane region" description="Helical" evidence="2">
    <location>
        <begin position="322"/>
        <end position="343"/>
    </location>
</feature>
<reference evidence="3 6" key="2">
    <citation type="submission" date="2020-08" db="EMBL/GenBank/DDBJ databases">
        <title>Genomic Encyclopedia of Type Strains, Phase III (KMG-III): the genomes of soil and plant-associated and newly described type strains.</title>
        <authorList>
            <person name="Whitman W."/>
        </authorList>
    </citation>
    <scope>NUCLEOTIDE SEQUENCE [LARGE SCALE GENOMIC DNA]</scope>
    <source>
        <strain evidence="3 6">CECT 4113</strain>
    </source>
</reference>
<proteinExistence type="predicted"/>
<gene>
    <name evidence="4" type="ORF">EFD55_32785</name>
    <name evidence="3" type="ORF">FHS26_006877</name>
</gene>
<feature type="transmembrane region" description="Helical" evidence="2">
    <location>
        <begin position="230"/>
        <end position="254"/>
    </location>
</feature>
<dbReference type="EMBL" id="RJJT01000048">
    <property type="protein sequence ID" value="RSB59183.1"/>
    <property type="molecule type" value="Genomic_DNA"/>
</dbReference>
<keyword evidence="2" id="KW-0472">Membrane</keyword>
<organism evidence="4 5">
    <name type="scientific">Rhizobium pisi</name>
    <dbReference type="NCBI Taxonomy" id="574561"/>
    <lineage>
        <taxon>Bacteria</taxon>
        <taxon>Pseudomonadati</taxon>
        <taxon>Pseudomonadota</taxon>
        <taxon>Alphaproteobacteria</taxon>
        <taxon>Hyphomicrobiales</taxon>
        <taxon>Rhizobiaceae</taxon>
        <taxon>Rhizobium/Agrobacterium group</taxon>
        <taxon>Rhizobium</taxon>
    </lineage>
</organism>
<dbReference type="AlphaFoldDB" id="A0A427M5Z6"/>
<sequence>MASNFQLIDTDNVAGAPQSEEQHGWPELSSDAVFARDVLLSHFLNALWIKVEYLAQLVENGSSAHKILVKVRNGIAEFKDDRRLHYHERMNSAWTNAFRLELLLALAEPPKRLLPELQARLAQADEEKVAGAGRLRGILQQMTASQDQTHPPVVDADERESRLRSLLIDIIQGIQWQLTRKYAFRNLQREATRKIIYAAAASFALFLLPYIAIFFVYWEHDGSLNEIRNWIGLPLLTALAAGLFGAYFSRLLYLQKNWSLLEYDELAAAGELASIILRGIIGICGSAIVFFFLHAEIITGSFVPDFSKMTFLSHIPPDHLPATFLIGKDLSLLIVWSFIAGFSERLVPSILGRTEAKLDSSPKPSNQLNGH</sequence>
<comment type="caution">
    <text evidence="4">The sequence shown here is derived from an EMBL/GenBank/DDBJ whole genome shotgun (WGS) entry which is preliminary data.</text>
</comment>
<evidence type="ECO:0000313" key="5">
    <source>
        <dbReference type="Proteomes" id="UP000277279"/>
    </source>
</evidence>
<dbReference type="Proteomes" id="UP000277279">
    <property type="component" value="Unassembled WGS sequence"/>
</dbReference>